<sequence>MIFLALDKFIPYTGNQWVVVGNGQSLPISCIGSISSLVASHPLKMSDVLLVPHITKNLLSISKLTRENNCLVTFSASGFTIQDLTTKTLVGVWRCEKGLYILDRGHASFLSSISQCNSCAPSAIWHARLGHPSFRIVSSLNKHGVITFSNKGNFDSKPCLGCQLGKSHHLPFPNLNQRCSFLFERIHCDLWGPSPIPSPSGYRYYCILIDDFSRFNWFFSFKT</sequence>
<keyword evidence="2" id="KW-1185">Reference proteome</keyword>
<reference evidence="2" key="1">
    <citation type="journal article" date="2023" name="G3 (Bethesda)">
        <title>Genome assembly and association tests identify interacting loci associated with vigor, precocity, and sex in interspecific pistachio rootstocks.</title>
        <authorList>
            <person name="Palmer W."/>
            <person name="Jacygrad E."/>
            <person name="Sagayaradj S."/>
            <person name="Cavanaugh K."/>
            <person name="Han R."/>
            <person name="Bertier L."/>
            <person name="Beede B."/>
            <person name="Kafkas S."/>
            <person name="Golino D."/>
            <person name="Preece J."/>
            <person name="Michelmore R."/>
        </authorList>
    </citation>
    <scope>NUCLEOTIDE SEQUENCE [LARGE SCALE GENOMIC DNA]</scope>
</reference>
<protein>
    <submittedName>
        <fullName evidence="1">Uncharacterized protein</fullName>
    </submittedName>
</protein>
<gene>
    <name evidence="1" type="ORF">Pint_34047</name>
</gene>
<dbReference type="Proteomes" id="UP001163603">
    <property type="component" value="Chromosome 14"/>
</dbReference>
<dbReference type="EMBL" id="CM047749">
    <property type="protein sequence ID" value="KAJ0009789.1"/>
    <property type="molecule type" value="Genomic_DNA"/>
</dbReference>
<accession>A0ACC0X4X1</accession>
<evidence type="ECO:0000313" key="1">
    <source>
        <dbReference type="EMBL" id="KAJ0009789.1"/>
    </source>
</evidence>
<organism evidence="1 2">
    <name type="scientific">Pistacia integerrima</name>
    <dbReference type="NCBI Taxonomy" id="434235"/>
    <lineage>
        <taxon>Eukaryota</taxon>
        <taxon>Viridiplantae</taxon>
        <taxon>Streptophyta</taxon>
        <taxon>Embryophyta</taxon>
        <taxon>Tracheophyta</taxon>
        <taxon>Spermatophyta</taxon>
        <taxon>Magnoliopsida</taxon>
        <taxon>eudicotyledons</taxon>
        <taxon>Gunneridae</taxon>
        <taxon>Pentapetalae</taxon>
        <taxon>rosids</taxon>
        <taxon>malvids</taxon>
        <taxon>Sapindales</taxon>
        <taxon>Anacardiaceae</taxon>
        <taxon>Pistacia</taxon>
    </lineage>
</organism>
<comment type="caution">
    <text evidence="1">The sequence shown here is derived from an EMBL/GenBank/DDBJ whole genome shotgun (WGS) entry which is preliminary data.</text>
</comment>
<name>A0ACC0X4X1_9ROSI</name>
<proteinExistence type="predicted"/>
<evidence type="ECO:0000313" key="2">
    <source>
        <dbReference type="Proteomes" id="UP001163603"/>
    </source>
</evidence>